<organism evidence="2 3">
    <name type="scientific">Eschrichtius robustus</name>
    <name type="common">California gray whale</name>
    <name type="synonym">Eschrichtius gibbosus</name>
    <dbReference type="NCBI Taxonomy" id="9764"/>
    <lineage>
        <taxon>Eukaryota</taxon>
        <taxon>Metazoa</taxon>
        <taxon>Chordata</taxon>
        <taxon>Craniata</taxon>
        <taxon>Vertebrata</taxon>
        <taxon>Euteleostomi</taxon>
        <taxon>Mammalia</taxon>
        <taxon>Eutheria</taxon>
        <taxon>Laurasiatheria</taxon>
        <taxon>Artiodactyla</taxon>
        <taxon>Whippomorpha</taxon>
        <taxon>Cetacea</taxon>
        <taxon>Mysticeti</taxon>
        <taxon>Eschrichtiidae</taxon>
        <taxon>Eschrichtius</taxon>
    </lineage>
</organism>
<dbReference type="EMBL" id="JAIQCJ010002171">
    <property type="protein sequence ID" value="KAJ8780077.1"/>
    <property type="molecule type" value="Genomic_DNA"/>
</dbReference>
<accession>A0AB34GI83</accession>
<evidence type="ECO:0000313" key="2">
    <source>
        <dbReference type="EMBL" id="KAJ8780077.1"/>
    </source>
</evidence>
<evidence type="ECO:0000256" key="1">
    <source>
        <dbReference type="SAM" id="MobiDB-lite"/>
    </source>
</evidence>
<dbReference type="Proteomes" id="UP001159641">
    <property type="component" value="Unassembled WGS sequence"/>
</dbReference>
<gene>
    <name evidence="2" type="ORF">J1605_011982</name>
</gene>
<dbReference type="AlphaFoldDB" id="A0AB34GI83"/>
<sequence length="67" mass="7400">MPKSVSFDTKEESAHQYENAEEEREDGNEKAEEGPKVDTVSAEGSSGEYRWSQSSELISLCYAAASH</sequence>
<proteinExistence type="predicted"/>
<evidence type="ECO:0000313" key="3">
    <source>
        <dbReference type="Proteomes" id="UP001159641"/>
    </source>
</evidence>
<protein>
    <submittedName>
        <fullName evidence="2">Uncharacterized protein</fullName>
    </submittedName>
</protein>
<name>A0AB34GI83_ESCRO</name>
<keyword evidence="3" id="KW-1185">Reference proteome</keyword>
<feature type="compositionally biased region" description="Basic and acidic residues" evidence="1">
    <location>
        <begin position="27"/>
        <end position="36"/>
    </location>
</feature>
<reference evidence="2 3" key="1">
    <citation type="submission" date="2022-11" db="EMBL/GenBank/DDBJ databases">
        <title>Whole genome sequence of Eschrichtius robustus ER-17-0199.</title>
        <authorList>
            <person name="Bruniche-Olsen A."/>
            <person name="Black A.N."/>
            <person name="Fields C.J."/>
            <person name="Walden K."/>
            <person name="Dewoody J.A."/>
        </authorList>
    </citation>
    <scope>NUCLEOTIDE SEQUENCE [LARGE SCALE GENOMIC DNA]</scope>
    <source>
        <strain evidence="2">ER-17-0199</strain>
        <tissue evidence="2">Blubber</tissue>
    </source>
</reference>
<comment type="caution">
    <text evidence="2">The sequence shown here is derived from an EMBL/GenBank/DDBJ whole genome shotgun (WGS) entry which is preliminary data.</text>
</comment>
<feature type="region of interest" description="Disordered" evidence="1">
    <location>
        <begin position="1"/>
        <end position="49"/>
    </location>
</feature>